<proteinExistence type="predicted"/>
<evidence type="ECO:0000313" key="4">
    <source>
        <dbReference type="Proteomes" id="UP001319200"/>
    </source>
</evidence>
<dbReference type="Proteomes" id="UP001319200">
    <property type="component" value="Unassembled WGS sequence"/>
</dbReference>
<keyword evidence="4" id="KW-1185">Reference proteome</keyword>
<keyword evidence="1" id="KW-0732">Signal</keyword>
<feature type="signal peptide" evidence="1">
    <location>
        <begin position="1"/>
        <end position="27"/>
    </location>
</feature>
<evidence type="ECO:0000259" key="2">
    <source>
        <dbReference type="Pfam" id="PF13568"/>
    </source>
</evidence>
<protein>
    <submittedName>
        <fullName evidence="3">Outer membrane beta-barrel protein</fullName>
    </submittedName>
</protein>
<feature type="chain" id="PRO_5043003919" evidence="1">
    <location>
        <begin position="28"/>
        <end position="285"/>
    </location>
</feature>
<evidence type="ECO:0000256" key="1">
    <source>
        <dbReference type="SAM" id="SignalP"/>
    </source>
</evidence>
<accession>A0AAP2DQW9</accession>
<sequence>MWCKRVIPVKCCVLVITGLLSVSQARAQVVQTGIKSGLNMSWVRYEDSGVRYRTNVRPVLGWNAGFVAAFKMKDRFFLNTELIYSRKGRITVNDKDHTVAEQDELRDRTIYQYIEIPIIYNVHFKGHLKLKNVRNFKWYAGIGPNFSYWLSGKGNISHYDLTEFGGPDANLDYKLKFGKKPPEADDESSIVYADGVRRFQLGVNIGGGLLLEPIGKQKIMVDLRFELGHTWLGTGVADFTVPAKYDDNLKARNMGLRFSVMYLLEHNLDKKVRKRGKSDFKKRRL</sequence>
<gene>
    <name evidence="3" type="ORF">KK083_23660</name>
</gene>
<dbReference type="AlphaFoldDB" id="A0AAP2DQW9"/>
<dbReference type="EMBL" id="JAHESF010000031">
    <property type="protein sequence ID" value="MBT1699904.1"/>
    <property type="molecule type" value="Genomic_DNA"/>
</dbReference>
<dbReference type="RefSeq" id="WP_254168145.1">
    <property type="nucleotide sequence ID" value="NZ_JAHESF010000031.1"/>
</dbReference>
<feature type="domain" description="Outer membrane protein beta-barrel" evidence="2">
    <location>
        <begin position="28"/>
        <end position="228"/>
    </location>
</feature>
<name>A0AAP2DQW9_9BACT</name>
<evidence type="ECO:0000313" key="3">
    <source>
        <dbReference type="EMBL" id="MBT1699904.1"/>
    </source>
</evidence>
<dbReference type="InterPro" id="IPR025665">
    <property type="entry name" value="Beta-barrel_OMP_2"/>
</dbReference>
<organism evidence="3 4">
    <name type="scientific">Chryseosolibacter histidini</name>
    <dbReference type="NCBI Taxonomy" id="2782349"/>
    <lineage>
        <taxon>Bacteria</taxon>
        <taxon>Pseudomonadati</taxon>
        <taxon>Bacteroidota</taxon>
        <taxon>Cytophagia</taxon>
        <taxon>Cytophagales</taxon>
        <taxon>Chryseotaleaceae</taxon>
        <taxon>Chryseosolibacter</taxon>
    </lineage>
</organism>
<dbReference type="Pfam" id="PF13568">
    <property type="entry name" value="OMP_b-brl_2"/>
    <property type="match status" value="1"/>
</dbReference>
<comment type="caution">
    <text evidence="3">The sequence shown here is derived from an EMBL/GenBank/DDBJ whole genome shotgun (WGS) entry which is preliminary data.</text>
</comment>
<reference evidence="3 4" key="1">
    <citation type="submission" date="2021-05" db="EMBL/GenBank/DDBJ databases">
        <title>A Polyphasic approach of four new species of the genus Ohtaekwangia: Ohtaekwangia histidinii sp. nov., Ohtaekwangia cretensis sp. nov., Ohtaekwangia indiensis sp. nov., Ohtaekwangia reichenbachii sp. nov. from diverse environment.</title>
        <authorList>
            <person name="Octaviana S."/>
        </authorList>
    </citation>
    <scope>NUCLEOTIDE SEQUENCE [LARGE SCALE GENOMIC DNA]</scope>
    <source>
        <strain evidence="3 4">PWU4</strain>
    </source>
</reference>